<sequence>MVLTIDLPTVDVLSTYIRKDILKLKDQFVQYKSKGGKQAITTFVRPDILRILKIRLKGKDTDTDEKFVKELSLSGASTALKLWDQLKEIKMNHTLNETSLTTYASEFVAVVDAAAGLDTLKSEICKRFISGLYSKRLRTRVHWEVKKKDTEDLDEVVSVAFEELIDLKEAITDAKEYYAEEKSFKKPQMKLKRDFQPKRKEWSDRFRKRDVIKKEPYVKKETLKALSVSSGGLPTLNVSVWGSKGDDFLNTIDIFDRGNIGECVFPINFLPHDLPSFLDGFRSELISCCLGRDVFIADILT</sequence>
<reference evidence="1" key="1">
    <citation type="submission" date="2022-03" db="EMBL/GenBank/DDBJ databases">
        <title>Draft genome sequence of Aduncisulcus paluster, a free-living microaerophilic Fornicata.</title>
        <authorList>
            <person name="Yuyama I."/>
            <person name="Kume K."/>
            <person name="Tamura T."/>
            <person name="Inagaki Y."/>
            <person name="Hashimoto T."/>
        </authorList>
    </citation>
    <scope>NUCLEOTIDE SEQUENCE</scope>
    <source>
        <strain evidence="1">NY0171</strain>
    </source>
</reference>
<evidence type="ECO:0008006" key="3">
    <source>
        <dbReference type="Google" id="ProtNLM"/>
    </source>
</evidence>
<accession>A0ABQ5JXU6</accession>
<evidence type="ECO:0000313" key="1">
    <source>
        <dbReference type="EMBL" id="GKT21699.1"/>
    </source>
</evidence>
<keyword evidence="2" id="KW-1185">Reference proteome</keyword>
<name>A0ABQ5JXU6_9EUKA</name>
<protein>
    <recommendedName>
        <fullName evidence="3">Retrotransposon gag domain-containing protein</fullName>
    </recommendedName>
</protein>
<organism evidence="1 2">
    <name type="scientific">Aduncisulcus paluster</name>
    <dbReference type="NCBI Taxonomy" id="2918883"/>
    <lineage>
        <taxon>Eukaryota</taxon>
        <taxon>Metamonada</taxon>
        <taxon>Carpediemonas-like organisms</taxon>
        <taxon>Aduncisulcus</taxon>
    </lineage>
</organism>
<evidence type="ECO:0000313" key="2">
    <source>
        <dbReference type="Proteomes" id="UP001057375"/>
    </source>
</evidence>
<comment type="caution">
    <text evidence="1">The sequence shown here is derived from an EMBL/GenBank/DDBJ whole genome shotgun (WGS) entry which is preliminary data.</text>
</comment>
<dbReference type="EMBL" id="BQXS01012335">
    <property type="protein sequence ID" value="GKT21699.1"/>
    <property type="molecule type" value="Genomic_DNA"/>
</dbReference>
<gene>
    <name evidence="1" type="ORF">ADUPG1_011968</name>
</gene>
<proteinExistence type="predicted"/>
<dbReference type="Proteomes" id="UP001057375">
    <property type="component" value="Unassembled WGS sequence"/>
</dbReference>